<proteinExistence type="predicted"/>
<dbReference type="EMBL" id="CP089984">
    <property type="protein sequence ID" value="WXB12629.1"/>
    <property type="molecule type" value="Genomic_DNA"/>
</dbReference>
<keyword evidence="2" id="KW-1185">Reference proteome</keyword>
<dbReference type="Proteomes" id="UP001370348">
    <property type="component" value="Chromosome"/>
</dbReference>
<reference evidence="1 2" key="1">
    <citation type="submission" date="2021-12" db="EMBL/GenBank/DDBJ databases">
        <title>Discovery of the Pendulisporaceae a myxobacterial family with distinct sporulation behavior and unique specialized metabolism.</title>
        <authorList>
            <person name="Garcia R."/>
            <person name="Popoff A."/>
            <person name="Bader C.D."/>
            <person name="Loehr J."/>
            <person name="Walesch S."/>
            <person name="Walt C."/>
            <person name="Boldt J."/>
            <person name="Bunk B."/>
            <person name="Haeckl F.J.F.P.J."/>
            <person name="Gunesch A.P."/>
            <person name="Birkelbach J."/>
            <person name="Nuebel U."/>
            <person name="Pietschmann T."/>
            <person name="Bach T."/>
            <person name="Mueller R."/>
        </authorList>
    </citation>
    <scope>NUCLEOTIDE SEQUENCE [LARGE SCALE GENOMIC DNA]</scope>
    <source>
        <strain evidence="1 2">MSr11954</strain>
    </source>
</reference>
<organism evidence="1 2">
    <name type="scientific">Pendulispora albinea</name>
    <dbReference type="NCBI Taxonomy" id="2741071"/>
    <lineage>
        <taxon>Bacteria</taxon>
        <taxon>Pseudomonadati</taxon>
        <taxon>Myxococcota</taxon>
        <taxon>Myxococcia</taxon>
        <taxon>Myxococcales</taxon>
        <taxon>Sorangiineae</taxon>
        <taxon>Pendulisporaceae</taxon>
        <taxon>Pendulispora</taxon>
    </lineage>
</organism>
<accession>A0ABZ2LSP7</accession>
<evidence type="ECO:0000313" key="2">
    <source>
        <dbReference type="Proteomes" id="UP001370348"/>
    </source>
</evidence>
<dbReference type="PANTHER" id="PTHR35566:SF1">
    <property type="entry name" value="TYPE VI SECRETION SYSTEM BASEPLATE COMPONENT TSSK1"/>
    <property type="match status" value="1"/>
</dbReference>
<dbReference type="PANTHER" id="PTHR35566">
    <property type="entry name" value="BLR3599 PROTEIN"/>
    <property type="match status" value="1"/>
</dbReference>
<sequence length="429" mass="49050">MTPFPMKPHWPRRFQLHVAHLEARDAYAENLVAYWLQSLHPHGHGIVEMALDDEELGRGELVFRRLKAIFPSGILVDQTGMVPLERNASTMFPETGSMLPVFVGIPKVGLGSNVSAGDGLVRSVRYIETGEGTMRPQPEILFGGEPMDRFEVLFVGHLQRIGNRLRFDPAMFPTILRIRAAAELDRALTRFIASLERRRDELRNDRGNHPLDRDSLGTPEAREPMELGLLLREHLPLLTDCAREDAHPRELYELLNAFYGALRIFGAKEERPRYSHTKLSEIFPWFFRRIQTIVEEAARDETTRLEFVRVDPVTFDLSFQSDDLVGKRPFLVADRAPEHYLRGEVPRLLKMAGPTEIGRLKASAVRGVAIVEEFEPPGVLATRRDVVVYRIHVRDPLWLDIEDRKRVLLFLPGAPPGVRFFLYGVKRAF</sequence>
<name>A0ABZ2LSP7_9BACT</name>
<dbReference type="InterPro" id="IPR010263">
    <property type="entry name" value="T6SS_TssK"/>
</dbReference>
<dbReference type="Pfam" id="PF05936">
    <property type="entry name" value="T6SS_VasE"/>
    <property type="match status" value="1"/>
</dbReference>
<dbReference type="RefSeq" id="WP_394822250.1">
    <property type="nucleotide sequence ID" value="NZ_CP089984.1"/>
</dbReference>
<dbReference type="NCBIfam" id="TIGR03353">
    <property type="entry name" value="VI_chp_4"/>
    <property type="match status" value="1"/>
</dbReference>
<protein>
    <submittedName>
        <fullName evidence="1">Type VI secretion system baseplate subunit TssK</fullName>
    </submittedName>
</protein>
<evidence type="ECO:0000313" key="1">
    <source>
        <dbReference type="EMBL" id="WXB12629.1"/>
    </source>
</evidence>
<gene>
    <name evidence="1" type="ORF">LZC94_32865</name>
</gene>